<organism evidence="1 2">
    <name type="scientific">Pristionchus fissidentatus</name>
    <dbReference type="NCBI Taxonomy" id="1538716"/>
    <lineage>
        <taxon>Eukaryota</taxon>
        <taxon>Metazoa</taxon>
        <taxon>Ecdysozoa</taxon>
        <taxon>Nematoda</taxon>
        <taxon>Chromadorea</taxon>
        <taxon>Rhabditida</taxon>
        <taxon>Rhabditina</taxon>
        <taxon>Diplogasteromorpha</taxon>
        <taxon>Diplogasteroidea</taxon>
        <taxon>Neodiplogasteridae</taxon>
        <taxon>Pristionchus</taxon>
    </lineage>
</organism>
<dbReference type="EMBL" id="BTSY01000001">
    <property type="protein sequence ID" value="GMT10926.1"/>
    <property type="molecule type" value="Genomic_DNA"/>
</dbReference>
<keyword evidence="2" id="KW-1185">Reference proteome</keyword>
<feature type="non-terminal residue" evidence="1">
    <location>
        <position position="120"/>
    </location>
</feature>
<evidence type="ECO:0000313" key="2">
    <source>
        <dbReference type="Proteomes" id="UP001432322"/>
    </source>
</evidence>
<comment type="caution">
    <text evidence="1">The sequence shown here is derived from an EMBL/GenBank/DDBJ whole genome shotgun (WGS) entry which is preliminary data.</text>
</comment>
<gene>
    <name evidence="1" type="ORF">PFISCL1PPCAC_2223</name>
</gene>
<name>A0AAV5UWN4_9BILA</name>
<feature type="non-terminal residue" evidence="1">
    <location>
        <position position="1"/>
    </location>
</feature>
<proteinExistence type="predicted"/>
<reference evidence="1" key="1">
    <citation type="submission" date="2023-10" db="EMBL/GenBank/DDBJ databases">
        <title>Genome assembly of Pristionchus species.</title>
        <authorList>
            <person name="Yoshida K."/>
            <person name="Sommer R.J."/>
        </authorList>
    </citation>
    <scope>NUCLEOTIDE SEQUENCE</scope>
    <source>
        <strain evidence="1">RS5133</strain>
    </source>
</reference>
<dbReference type="Proteomes" id="UP001432322">
    <property type="component" value="Unassembled WGS sequence"/>
</dbReference>
<protein>
    <submittedName>
        <fullName evidence="1">Uncharacterized protein</fullName>
    </submittedName>
</protein>
<sequence>WLGLSEVNGKLFPSAAHLMIPIQVVKASYQKIEGADRYMWQILFKESNCPRDEQSPTKEKCKIIPDYPYGFNRFNVTLITYEGKSDEWSGERTLSDEMNRIWKDLEMINVAIPGSKNLFY</sequence>
<dbReference type="AlphaFoldDB" id="A0AAV5UWN4"/>
<accession>A0AAV5UWN4</accession>
<evidence type="ECO:0000313" key="1">
    <source>
        <dbReference type="EMBL" id="GMT10926.1"/>
    </source>
</evidence>